<comment type="caution">
    <text evidence="1">The sequence shown here is derived from an EMBL/GenBank/DDBJ whole genome shotgun (WGS) entry which is preliminary data.</text>
</comment>
<evidence type="ECO:0000313" key="2">
    <source>
        <dbReference type="Proteomes" id="UP001595791"/>
    </source>
</evidence>
<dbReference type="RefSeq" id="WP_378160805.1">
    <property type="nucleotide sequence ID" value="NZ_JBHSBU010000001.1"/>
</dbReference>
<name>A0ABV8MKW1_9NEIS</name>
<keyword evidence="2" id="KW-1185">Reference proteome</keyword>
<proteinExistence type="predicted"/>
<reference evidence="2" key="1">
    <citation type="journal article" date="2019" name="Int. J. Syst. Evol. Microbiol.">
        <title>The Global Catalogue of Microorganisms (GCM) 10K type strain sequencing project: providing services to taxonomists for standard genome sequencing and annotation.</title>
        <authorList>
            <consortium name="The Broad Institute Genomics Platform"/>
            <consortium name="The Broad Institute Genome Sequencing Center for Infectious Disease"/>
            <person name="Wu L."/>
            <person name="Ma J."/>
        </authorList>
    </citation>
    <scope>NUCLEOTIDE SEQUENCE [LARGE SCALE GENOMIC DNA]</scope>
    <source>
        <strain evidence="2">LMG 29894</strain>
    </source>
</reference>
<evidence type="ECO:0000313" key="1">
    <source>
        <dbReference type="EMBL" id="MFC4158292.1"/>
    </source>
</evidence>
<gene>
    <name evidence="1" type="ORF">ACFOW7_02855</name>
</gene>
<dbReference type="EMBL" id="JBHSBU010000001">
    <property type="protein sequence ID" value="MFC4158292.1"/>
    <property type="molecule type" value="Genomic_DNA"/>
</dbReference>
<sequence length="135" mass="13497">MIVYSTAVRRARAAAVLGALDAGSAPAKLAIYAGVPPSAGAPAPELPLITFTLARPVGEVTDAGLVLVPPAETVLLRTGVATWARLSTGADAWVGDATVGDKDSGADLKLGVVGGPNGVMLYAGGLLRLPSLILR</sequence>
<protein>
    <submittedName>
        <fullName evidence="1">Uncharacterized protein</fullName>
    </submittedName>
</protein>
<dbReference type="Proteomes" id="UP001595791">
    <property type="component" value="Unassembled WGS sequence"/>
</dbReference>
<organism evidence="1 2">
    <name type="scientific">Chitinimonas lacunae</name>
    <dbReference type="NCBI Taxonomy" id="1963018"/>
    <lineage>
        <taxon>Bacteria</taxon>
        <taxon>Pseudomonadati</taxon>
        <taxon>Pseudomonadota</taxon>
        <taxon>Betaproteobacteria</taxon>
        <taxon>Neisseriales</taxon>
        <taxon>Chitinibacteraceae</taxon>
        <taxon>Chitinimonas</taxon>
    </lineage>
</organism>
<accession>A0ABV8MKW1</accession>